<dbReference type="AlphaFoldDB" id="I7MK03"/>
<dbReference type="GO" id="GO:0006002">
    <property type="term" value="P:fructose 6-phosphate metabolic process"/>
    <property type="evidence" value="ECO:0007669"/>
    <property type="project" value="InterPro"/>
</dbReference>
<keyword evidence="5" id="KW-0460">Magnesium</keyword>
<organism evidence="7 8">
    <name type="scientific">Tetrahymena thermophila (strain SB210)</name>
    <dbReference type="NCBI Taxonomy" id="312017"/>
    <lineage>
        <taxon>Eukaryota</taxon>
        <taxon>Sar</taxon>
        <taxon>Alveolata</taxon>
        <taxon>Ciliophora</taxon>
        <taxon>Intramacronucleata</taxon>
        <taxon>Oligohymenophorea</taxon>
        <taxon>Hymenostomatida</taxon>
        <taxon>Tetrahymenina</taxon>
        <taxon>Tetrahymenidae</taxon>
        <taxon>Tetrahymena</taxon>
    </lineage>
</organism>
<dbReference type="SUPFAM" id="SSF53784">
    <property type="entry name" value="Phosphofructokinase"/>
    <property type="match status" value="1"/>
</dbReference>
<accession>I7MK03</accession>
<protein>
    <submittedName>
        <fullName evidence="7">6-phosphofructokinase</fullName>
    </submittedName>
</protein>
<dbReference type="InterPro" id="IPR022953">
    <property type="entry name" value="ATP_PFK"/>
</dbReference>
<feature type="domain" description="Phosphofructokinase" evidence="6">
    <location>
        <begin position="279"/>
        <end position="583"/>
    </location>
</feature>
<name>I7MK03_TETTS</name>
<dbReference type="KEGG" id="tet:TTHERM_00338470"/>
<dbReference type="EMBL" id="GG662666">
    <property type="protein sequence ID" value="EAR97365.3"/>
    <property type="molecule type" value="Genomic_DNA"/>
</dbReference>
<reference evidence="8" key="1">
    <citation type="journal article" date="2006" name="PLoS Biol.">
        <title>Macronuclear genome sequence of the ciliate Tetrahymena thermophila, a model eukaryote.</title>
        <authorList>
            <person name="Eisen J.A."/>
            <person name="Coyne R.S."/>
            <person name="Wu M."/>
            <person name="Wu D."/>
            <person name="Thiagarajan M."/>
            <person name="Wortman J.R."/>
            <person name="Badger J.H."/>
            <person name="Ren Q."/>
            <person name="Amedeo P."/>
            <person name="Jones K.M."/>
            <person name="Tallon L.J."/>
            <person name="Delcher A.L."/>
            <person name="Salzberg S.L."/>
            <person name="Silva J.C."/>
            <person name="Haas B.J."/>
            <person name="Majoros W.H."/>
            <person name="Farzad M."/>
            <person name="Carlton J.M."/>
            <person name="Smith R.K. Jr."/>
            <person name="Garg J."/>
            <person name="Pearlman R.E."/>
            <person name="Karrer K.M."/>
            <person name="Sun L."/>
            <person name="Manning G."/>
            <person name="Elde N.C."/>
            <person name="Turkewitz A.P."/>
            <person name="Asai D.J."/>
            <person name="Wilkes D.E."/>
            <person name="Wang Y."/>
            <person name="Cai H."/>
            <person name="Collins K."/>
            <person name="Stewart B.A."/>
            <person name="Lee S.R."/>
            <person name="Wilamowska K."/>
            <person name="Weinberg Z."/>
            <person name="Ruzzo W.L."/>
            <person name="Wloga D."/>
            <person name="Gaertig J."/>
            <person name="Frankel J."/>
            <person name="Tsao C.-C."/>
            <person name="Gorovsky M.A."/>
            <person name="Keeling P.J."/>
            <person name="Waller R.F."/>
            <person name="Patron N.J."/>
            <person name="Cherry J.M."/>
            <person name="Stover N.A."/>
            <person name="Krieger C.J."/>
            <person name="del Toro C."/>
            <person name="Ryder H.F."/>
            <person name="Williamson S.C."/>
            <person name="Barbeau R.A."/>
            <person name="Hamilton E.P."/>
            <person name="Orias E."/>
        </authorList>
    </citation>
    <scope>NUCLEOTIDE SEQUENCE [LARGE SCALE GENOMIC DNA]</scope>
    <source>
        <strain evidence="8">SB210</strain>
    </source>
</reference>
<dbReference type="eggNOG" id="KOG2440">
    <property type="taxonomic scope" value="Eukaryota"/>
</dbReference>
<dbReference type="UniPathway" id="UPA00109">
    <property type="reaction ID" value="UER00182"/>
</dbReference>
<dbReference type="GO" id="GO:0003872">
    <property type="term" value="F:6-phosphofructokinase activity"/>
    <property type="evidence" value="ECO:0007669"/>
    <property type="project" value="InterPro"/>
</dbReference>
<dbReference type="Gene3D" id="3.40.50.460">
    <property type="entry name" value="Phosphofructokinase domain"/>
    <property type="match status" value="1"/>
</dbReference>
<dbReference type="GO" id="GO:0046872">
    <property type="term" value="F:metal ion binding"/>
    <property type="evidence" value="ECO:0007669"/>
    <property type="project" value="UniProtKB-KW"/>
</dbReference>
<dbReference type="InterPro" id="IPR000023">
    <property type="entry name" value="Phosphofructokinase_dom"/>
</dbReference>
<dbReference type="InterPro" id="IPR035966">
    <property type="entry name" value="PKF_sf"/>
</dbReference>
<keyword evidence="4" id="KW-0418">Kinase</keyword>
<dbReference type="GeneID" id="7840880"/>
<dbReference type="InParanoid" id="I7MK03"/>
<dbReference type="RefSeq" id="XP_001017610.3">
    <property type="nucleotide sequence ID" value="XM_001017610.3"/>
</dbReference>
<sequence length="655" mass="74191">MSNRQEQKISSIIQLITILISIRRRIINQQINQHELFLNKSVIGLLLLTKSLIRYIHTAFNKINLEKKAIKNKNKLKSTFKSSKHKWDFIQPYFIDLKQGIVLTGSISFGVIGSIVANLVYKNIEKKKKKDQVEYDGFLAEQEDVIEEEIDFKYRVSSRKKTATIHTDPENLNIDRQRLKVSAKIHIDNHLIEELRFLDSPICEIERVHNLIIDRGLTQIDDIVTKKAESMPKGAFIFTNTFILNKVEYGPTCMIQSAKRWLRAGPRYHLYFQPQEVKALVLSVGSIVPGINVVIREIVRALNNNYGANQVFGARFGYKGVIEENFIDLSKNLAENVHSTGGSFLGVCRGGFNLHLILKVLIKHGFNQLYIIGGDGAMRSAQALLIEISKKKHNIAICVIPKSVQGDIPIAEEQMGFQTTIEETAKAVEAGFVESQSHEYGIGLIRCFGRNAGFVASHVAEATGCVDVVLVPEFQWDLYGEKGVLEYIRSQIKIKKHLIIIVSEGSVNSLRDVHLPELGEDESGNKIYINIGEFLKDKIIQYCEDKKQPIIIKFIDPLYITRACRANPHDTKVCSQMAQNAVHGCMAGFTGFAVVIVHHKTAFVPLSEMVSGNYENKLVPHNRHWQRVLSQTLQPSFINNEEEHLKQQEQENKAL</sequence>
<evidence type="ECO:0000256" key="1">
    <source>
        <dbReference type="ARBA" id="ARBA00001946"/>
    </source>
</evidence>
<evidence type="ECO:0000313" key="8">
    <source>
        <dbReference type="Proteomes" id="UP000009168"/>
    </source>
</evidence>
<evidence type="ECO:0000256" key="3">
    <source>
        <dbReference type="ARBA" id="ARBA00022723"/>
    </source>
</evidence>
<dbReference type="Pfam" id="PF00365">
    <property type="entry name" value="PFK"/>
    <property type="match status" value="1"/>
</dbReference>
<dbReference type="PANTHER" id="PTHR45770">
    <property type="entry name" value="ATP-DEPENDENT 6-PHOSPHOFRUCTOKINASE 1"/>
    <property type="match status" value="1"/>
</dbReference>
<keyword evidence="8" id="KW-1185">Reference proteome</keyword>
<dbReference type="PRINTS" id="PR00476">
    <property type="entry name" value="PHFRCTKINASE"/>
</dbReference>
<proteinExistence type="predicted"/>
<comment type="cofactor">
    <cofactor evidence="1">
        <name>Mg(2+)</name>
        <dbReference type="ChEBI" id="CHEBI:18420"/>
    </cofactor>
</comment>
<keyword evidence="3" id="KW-0479">Metal-binding</keyword>
<evidence type="ECO:0000256" key="4">
    <source>
        <dbReference type="ARBA" id="ARBA00022777"/>
    </source>
</evidence>
<gene>
    <name evidence="7" type="ORF">TTHERM_00338470</name>
</gene>
<evidence type="ECO:0000313" key="7">
    <source>
        <dbReference type="EMBL" id="EAR97365.3"/>
    </source>
</evidence>
<evidence type="ECO:0000259" key="6">
    <source>
        <dbReference type="Pfam" id="PF00365"/>
    </source>
</evidence>
<keyword evidence="2" id="KW-0808">Transferase</keyword>
<dbReference type="Proteomes" id="UP000009168">
    <property type="component" value="Unassembled WGS sequence"/>
</dbReference>
<dbReference type="Gene3D" id="3.40.50.450">
    <property type="match status" value="1"/>
</dbReference>
<dbReference type="STRING" id="312017.I7MK03"/>
<evidence type="ECO:0000256" key="5">
    <source>
        <dbReference type="ARBA" id="ARBA00022842"/>
    </source>
</evidence>
<dbReference type="OrthoDB" id="537915at2759"/>
<dbReference type="InterPro" id="IPR050929">
    <property type="entry name" value="PFKA"/>
</dbReference>
<evidence type="ECO:0000256" key="2">
    <source>
        <dbReference type="ARBA" id="ARBA00022679"/>
    </source>
</evidence>